<feature type="compositionally biased region" description="Polar residues" evidence="9">
    <location>
        <begin position="785"/>
        <end position="796"/>
    </location>
</feature>
<evidence type="ECO:0000256" key="4">
    <source>
        <dbReference type="ARBA" id="ARBA00022833"/>
    </source>
</evidence>
<dbReference type="AlphaFoldDB" id="A0A7R9LHT2"/>
<name>A0A7R9LHT2_9ACAR</name>
<dbReference type="InterPro" id="IPR013087">
    <property type="entry name" value="Znf_C2H2_type"/>
</dbReference>
<feature type="domain" description="C2H2-type" evidence="10">
    <location>
        <begin position="911"/>
        <end position="941"/>
    </location>
</feature>
<dbReference type="InterPro" id="IPR036236">
    <property type="entry name" value="Znf_C2H2_sf"/>
</dbReference>
<feature type="region of interest" description="Disordered" evidence="9">
    <location>
        <begin position="414"/>
        <end position="437"/>
    </location>
</feature>
<keyword evidence="5" id="KW-0805">Transcription regulation</keyword>
<keyword evidence="7" id="KW-0539">Nucleus</keyword>
<evidence type="ECO:0000256" key="2">
    <source>
        <dbReference type="ARBA" id="ARBA00022723"/>
    </source>
</evidence>
<dbReference type="InterPro" id="IPR051061">
    <property type="entry name" value="Zinc_finger_trans_reg"/>
</dbReference>
<feature type="region of interest" description="Disordered" evidence="9">
    <location>
        <begin position="107"/>
        <end position="131"/>
    </location>
</feature>
<dbReference type="GO" id="GO:0006357">
    <property type="term" value="P:regulation of transcription by RNA polymerase II"/>
    <property type="evidence" value="ECO:0007669"/>
    <property type="project" value="TreeGrafter"/>
</dbReference>
<dbReference type="OrthoDB" id="9984614at2759"/>
<evidence type="ECO:0000256" key="5">
    <source>
        <dbReference type="ARBA" id="ARBA00023015"/>
    </source>
</evidence>
<protein>
    <recommendedName>
        <fullName evidence="10">C2H2-type domain-containing protein</fullName>
    </recommendedName>
</protein>
<feature type="domain" description="C2H2-type" evidence="10">
    <location>
        <begin position="942"/>
        <end position="972"/>
    </location>
</feature>
<evidence type="ECO:0000256" key="9">
    <source>
        <dbReference type="SAM" id="MobiDB-lite"/>
    </source>
</evidence>
<dbReference type="EMBL" id="OC915752">
    <property type="protein sequence ID" value="CAD7641825.1"/>
    <property type="molecule type" value="Genomic_DNA"/>
</dbReference>
<dbReference type="PANTHER" id="PTHR46179">
    <property type="entry name" value="ZINC FINGER PROTEIN"/>
    <property type="match status" value="1"/>
</dbReference>
<feature type="region of interest" description="Disordered" evidence="9">
    <location>
        <begin position="773"/>
        <end position="806"/>
    </location>
</feature>
<gene>
    <name evidence="11" type="ORF">ONB1V03_LOCUS3279</name>
</gene>
<sequence length="1015" mass="112796">MLTSRLAIGCHKSFKNNKKLNQHLIDIHKPFPCDYPDCQQVFQYSSADYWDNRSTRPEATDRNASHSNTFQMPDKQPALAISHIHTVHKTTPLTACIPVLNETSTTIPENTSFRGKRNANHSPTTVQSSPKRIKLRESKELPVPATHIMDTITCSSDSDSDIEIIAVLPGPNNPSATKSIGNTFNNDSNIDDIEILDIDISPPEVVDNNDTKPTKQLITETPVPDPTHNTQDNCVPTKSEVIYLPVPPMATILDFSNNSIKNESPINIAIDESMDDVPESPVCVSRADSFSSVARSSDNDVLSDDDDSEQSSDVSDETRQLCQRYDNLLRRVSNMLRTNTSADNGENPDINGSIDHSVSDSHCPSVDNPYKQITGPPEANTLATDVTNKIIGCGRSFKGKHFLKKHQITEHSAEIQSKCNHSADSASKASTSQNRPTPDVAVAYDSVLSVVRDPRLLKRMLSRPEARVSNTTDCRNDVCYTNDNMDVDCDVISDTKRTPIETSLPIVATSQPLTADLMANTCNNESNASQEVIATELNTTTDNTKSTDNQSVIAVDGRLEQMVVEGIPLSSTSSQGDCNVFDQSFSTISSISNTSVANTDINEISSNITDISDKSLPSLDDRLQQMIAEGLPLPSTSSLDLCSDINLSDTNVSQAVIAINTQLNPTTHTDIQSTTTAPHDSDEEVTDQSLSLISNSSDVVPDHSVDRNPSPSTSVDNKSPPKAKSNKEKPRLIAFSGCMRSDGYLCSDSDDDRPELESFDGLMHYMSSRLVTNTRSPSPVIPPVSDTTSASPVSRRSLSDGEWSDKDNRDCDKLMASLDCDVNNCDKQFDNRLRLNEHKFIAHKILEPYVCGQQDCGKRFERSFDYVRHRRSQHLEHIPYRCEYTGCGNWFAHRSALKYHIKADHMRALPFCCDYDTCDEAFKCETHLYRHIRDNHITYYPFECDDRRCVRTFISELLLNQHKLKVHAVPYPYVCDYKDCSERFAVKEQPHTVEFTASIIIASIRIGSRMDGQVM</sequence>
<keyword evidence="6" id="KW-0804">Transcription</keyword>
<feature type="compositionally biased region" description="Basic and acidic residues" evidence="9">
    <location>
        <begin position="797"/>
        <end position="806"/>
    </location>
</feature>
<feature type="compositionally biased region" description="Polar residues" evidence="9">
    <location>
        <begin position="414"/>
        <end position="436"/>
    </location>
</feature>
<feature type="region of interest" description="Disordered" evidence="9">
    <location>
        <begin position="293"/>
        <end position="318"/>
    </location>
</feature>
<evidence type="ECO:0000256" key="6">
    <source>
        <dbReference type="ARBA" id="ARBA00023163"/>
    </source>
</evidence>
<feature type="domain" description="C2H2-type" evidence="10">
    <location>
        <begin position="880"/>
        <end position="910"/>
    </location>
</feature>
<feature type="domain" description="C2H2-type" evidence="10">
    <location>
        <begin position="849"/>
        <end position="879"/>
    </location>
</feature>
<dbReference type="PROSITE" id="PS00028">
    <property type="entry name" value="ZINC_FINGER_C2H2_1"/>
    <property type="match status" value="5"/>
</dbReference>
<keyword evidence="4" id="KW-0862">Zinc</keyword>
<feature type="compositionally biased region" description="Polar residues" evidence="9">
    <location>
        <begin position="120"/>
        <end position="130"/>
    </location>
</feature>
<evidence type="ECO:0000256" key="3">
    <source>
        <dbReference type="ARBA" id="ARBA00022771"/>
    </source>
</evidence>
<dbReference type="Gene3D" id="3.30.160.60">
    <property type="entry name" value="Classic Zinc Finger"/>
    <property type="match status" value="2"/>
</dbReference>
<dbReference type="EMBL" id="CAJPVJ010000927">
    <property type="protein sequence ID" value="CAG2163714.1"/>
    <property type="molecule type" value="Genomic_DNA"/>
</dbReference>
<feature type="compositionally biased region" description="Polar residues" evidence="9">
    <location>
        <begin position="707"/>
        <end position="717"/>
    </location>
</feature>
<dbReference type="Pfam" id="PF00096">
    <property type="entry name" value="zf-C2H2"/>
    <property type="match status" value="1"/>
</dbReference>
<feature type="domain" description="C2H2-type" evidence="10">
    <location>
        <begin position="818"/>
        <end position="848"/>
    </location>
</feature>
<feature type="compositionally biased region" description="Polar residues" evidence="9">
    <location>
        <begin position="667"/>
        <end position="678"/>
    </location>
</feature>
<feature type="region of interest" description="Disordered" evidence="9">
    <location>
        <begin position="53"/>
        <end position="72"/>
    </location>
</feature>
<evidence type="ECO:0000259" key="10">
    <source>
        <dbReference type="PROSITE" id="PS50157"/>
    </source>
</evidence>
<reference evidence="11" key="1">
    <citation type="submission" date="2020-11" db="EMBL/GenBank/DDBJ databases">
        <authorList>
            <person name="Tran Van P."/>
        </authorList>
    </citation>
    <scope>NUCLEOTIDE SEQUENCE</scope>
</reference>
<proteinExistence type="predicted"/>
<evidence type="ECO:0000256" key="1">
    <source>
        <dbReference type="ARBA" id="ARBA00004123"/>
    </source>
</evidence>
<dbReference type="SUPFAM" id="SSF57667">
    <property type="entry name" value="beta-beta-alpha zinc fingers"/>
    <property type="match status" value="2"/>
</dbReference>
<dbReference type="SMART" id="SM00355">
    <property type="entry name" value="ZnF_C2H2"/>
    <property type="match status" value="7"/>
</dbReference>
<feature type="region of interest" description="Disordered" evidence="9">
    <location>
        <begin position="667"/>
        <end position="732"/>
    </location>
</feature>
<accession>A0A7R9LHT2</accession>
<evidence type="ECO:0000313" key="11">
    <source>
        <dbReference type="EMBL" id="CAD7641825.1"/>
    </source>
</evidence>
<feature type="compositionally biased region" description="Polar residues" evidence="9">
    <location>
        <begin position="687"/>
        <end position="698"/>
    </location>
</feature>
<comment type="subcellular location">
    <subcellularLocation>
        <location evidence="1">Nucleus</location>
    </subcellularLocation>
</comment>
<organism evidence="11">
    <name type="scientific">Oppiella nova</name>
    <dbReference type="NCBI Taxonomy" id="334625"/>
    <lineage>
        <taxon>Eukaryota</taxon>
        <taxon>Metazoa</taxon>
        <taxon>Ecdysozoa</taxon>
        <taxon>Arthropoda</taxon>
        <taxon>Chelicerata</taxon>
        <taxon>Arachnida</taxon>
        <taxon>Acari</taxon>
        <taxon>Acariformes</taxon>
        <taxon>Sarcoptiformes</taxon>
        <taxon>Oribatida</taxon>
        <taxon>Brachypylina</taxon>
        <taxon>Oppioidea</taxon>
        <taxon>Oppiidae</taxon>
        <taxon>Oppiella</taxon>
    </lineage>
</organism>
<feature type="compositionally biased region" description="Basic and acidic residues" evidence="9">
    <location>
        <begin position="53"/>
        <end position="64"/>
    </location>
</feature>
<keyword evidence="3 8" id="KW-0863">Zinc-finger</keyword>
<dbReference type="PANTHER" id="PTHR46179:SF13">
    <property type="entry name" value="C2H2-TYPE DOMAIN-CONTAINING PROTEIN"/>
    <property type="match status" value="1"/>
</dbReference>
<evidence type="ECO:0000256" key="8">
    <source>
        <dbReference type="PROSITE-ProRule" id="PRU00042"/>
    </source>
</evidence>
<dbReference type="GO" id="GO:0005634">
    <property type="term" value="C:nucleus"/>
    <property type="evidence" value="ECO:0007669"/>
    <property type="project" value="UniProtKB-SubCell"/>
</dbReference>
<evidence type="ECO:0000256" key="7">
    <source>
        <dbReference type="ARBA" id="ARBA00023242"/>
    </source>
</evidence>
<keyword evidence="2" id="KW-0479">Metal-binding</keyword>
<dbReference type="Proteomes" id="UP000728032">
    <property type="component" value="Unassembled WGS sequence"/>
</dbReference>
<evidence type="ECO:0000313" key="12">
    <source>
        <dbReference type="Proteomes" id="UP000728032"/>
    </source>
</evidence>
<dbReference type="PROSITE" id="PS50157">
    <property type="entry name" value="ZINC_FINGER_C2H2_2"/>
    <property type="match status" value="5"/>
</dbReference>
<keyword evidence="12" id="KW-1185">Reference proteome</keyword>
<dbReference type="GO" id="GO:0008270">
    <property type="term" value="F:zinc ion binding"/>
    <property type="evidence" value="ECO:0007669"/>
    <property type="project" value="UniProtKB-KW"/>
</dbReference>
<feature type="compositionally biased region" description="Acidic residues" evidence="9">
    <location>
        <begin position="301"/>
        <end position="310"/>
    </location>
</feature>